<feature type="transmembrane region" description="Helical" evidence="8">
    <location>
        <begin position="198"/>
        <end position="217"/>
    </location>
</feature>
<gene>
    <name evidence="9" type="ORF">IV73_GL001218</name>
</gene>
<keyword evidence="7 8" id="KW-0472">Membrane</keyword>
<protein>
    <recommendedName>
        <fullName evidence="11">H(+)-transporting two-sector ATPase</fullName>
    </recommendedName>
</protein>
<sequence length="456" mass="50314">MRNHEKVKDMKRILKKLTPPQILTIGFIVIILLGSFLLMLPFMHQNHQSIHFSDAIFTAVSATTITGLTTLPTATTWTIPGQLVLMLMIEIGALGFMTFAVLIFTITGHHLDLKSRILAQQSLNLKNLSDINSILSYVLRLSAVIQLLGILFLSFDFVPRYGWKQGLYFSLAHSVSSFANAGFVFFKTPFSQFADDPYVLIVTMILILAGSLGFLVWRDLLLKGQKTRMTLHTRLTLTVSGWLIALGFVGFFTSDFMRGTFANGHSLFNQIIDTLFLTITPRTAGFEIVPTTSLSTAGIMALIALMFIGGTPGSTSGGIKTTTAGILIAQVWASLRGQDSVRFGDRQFSKKTVNKALMLVVISFIFVFLVSFILSITETLPKGSGLEYYVFEVVAAFSTAGLSLGLTPHLTMAGKIIIMIVMFIGRVGLYTVMFSVLNVRIQDTHYEYPEEEVLIG</sequence>
<dbReference type="Pfam" id="PF02386">
    <property type="entry name" value="TrkH"/>
    <property type="match status" value="1"/>
</dbReference>
<dbReference type="PANTHER" id="PTHR32024:SF1">
    <property type="entry name" value="KTR SYSTEM POTASSIUM UPTAKE PROTEIN B"/>
    <property type="match status" value="1"/>
</dbReference>
<dbReference type="InterPro" id="IPR003445">
    <property type="entry name" value="Cat_transpt"/>
</dbReference>
<feature type="transmembrane region" description="Helical" evidence="8">
    <location>
        <begin position="356"/>
        <end position="376"/>
    </location>
</feature>
<feature type="transmembrane region" description="Helical" evidence="8">
    <location>
        <begin position="83"/>
        <end position="106"/>
    </location>
</feature>
<keyword evidence="2" id="KW-0813">Transport</keyword>
<keyword evidence="4 8" id="KW-0812">Transmembrane</keyword>
<keyword evidence="10" id="KW-1185">Reference proteome</keyword>
<evidence type="ECO:0000313" key="9">
    <source>
        <dbReference type="EMBL" id="KRN74709.1"/>
    </source>
</evidence>
<feature type="transmembrane region" description="Helical" evidence="8">
    <location>
        <begin position="50"/>
        <end position="71"/>
    </location>
</feature>
<dbReference type="PATRIC" id="fig|1616.3.peg.1250"/>
<evidence type="ECO:0000313" key="10">
    <source>
        <dbReference type="Proteomes" id="UP000051655"/>
    </source>
</evidence>
<evidence type="ECO:0000256" key="3">
    <source>
        <dbReference type="ARBA" id="ARBA00022475"/>
    </source>
</evidence>
<dbReference type="GO" id="GO:0005886">
    <property type="term" value="C:plasma membrane"/>
    <property type="evidence" value="ECO:0007669"/>
    <property type="project" value="UniProtKB-SubCell"/>
</dbReference>
<evidence type="ECO:0000256" key="1">
    <source>
        <dbReference type="ARBA" id="ARBA00004651"/>
    </source>
</evidence>
<evidence type="ECO:0000256" key="7">
    <source>
        <dbReference type="ARBA" id="ARBA00023136"/>
    </source>
</evidence>
<proteinExistence type="predicted"/>
<dbReference type="EMBL" id="JQBP01000007">
    <property type="protein sequence ID" value="KRN74709.1"/>
    <property type="molecule type" value="Genomic_DNA"/>
</dbReference>
<feature type="transmembrane region" description="Helical" evidence="8">
    <location>
        <begin position="291"/>
        <end position="311"/>
    </location>
</feature>
<comment type="subcellular location">
    <subcellularLocation>
        <location evidence="1">Cell membrane</location>
        <topology evidence="1">Multi-pass membrane protein</topology>
    </subcellularLocation>
</comment>
<reference evidence="9 10" key="1">
    <citation type="journal article" date="2015" name="Genome Announc.">
        <title>Expanding the biotechnology potential of lactobacilli through comparative genomics of 213 strains and associated genera.</title>
        <authorList>
            <person name="Sun Z."/>
            <person name="Harris H.M."/>
            <person name="McCann A."/>
            <person name="Guo C."/>
            <person name="Argimon S."/>
            <person name="Zhang W."/>
            <person name="Yang X."/>
            <person name="Jeffery I.B."/>
            <person name="Cooney J.C."/>
            <person name="Kagawa T.F."/>
            <person name="Liu W."/>
            <person name="Song Y."/>
            <person name="Salvetti E."/>
            <person name="Wrobel A."/>
            <person name="Rasinkangas P."/>
            <person name="Parkhill J."/>
            <person name="Rea M.C."/>
            <person name="O'Sullivan O."/>
            <person name="Ritari J."/>
            <person name="Douillard F.P."/>
            <person name="Paul Ross R."/>
            <person name="Yang R."/>
            <person name="Briner A.E."/>
            <person name="Felis G.E."/>
            <person name="de Vos W.M."/>
            <person name="Barrangou R."/>
            <person name="Klaenhammer T.R."/>
            <person name="Caufield P.W."/>
            <person name="Cui Y."/>
            <person name="Zhang H."/>
            <person name="O'Toole P.W."/>
        </authorList>
    </citation>
    <scope>NUCLEOTIDE SEQUENCE [LARGE SCALE GENOMIC DNA]</scope>
    <source>
        <strain evidence="9 10">DSM 20593</strain>
    </source>
</reference>
<dbReference type="PANTHER" id="PTHR32024">
    <property type="entry name" value="TRK SYSTEM POTASSIUM UPTAKE PROTEIN TRKG-RELATED"/>
    <property type="match status" value="1"/>
</dbReference>
<evidence type="ECO:0000256" key="2">
    <source>
        <dbReference type="ARBA" id="ARBA00022448"/>
    </source>
</evidence>
<dbReference type="STRING" id="1616.IV73_GL001218"/>
<dbReference type="GO" id="GO:0030001">
    <property type="term" value="P:metal ion transport"/>
    <property type="evidence" value="ECO:0007669"/>
    <property type="project" value="UniProtKB-ARBA"/>
</dbReference>
<feature type="transmembrane region" description="Helical" evidence="8">
    <location>
        <begin position="237"/>
        <end position="254"/>
    </location>
</feature>
<feature type="transmembrane region" description="Helical" evidence="8">
    <location>
        <begin position="416"/>
        <end position="437"/>
    </location>
</feature>
<keyword evidence="3" id="KW-1003">Cell membrane</keyword>
<evidence type="ECO:0008006" key="11">
    <source>
        <dbReference type="Google" id="ProtNLM"/>
    </source>
</evidence>
<feature type="transmembrane region" description="Helical" evidence="8">
    <location>
        <begin position="134"/>
        <end position="155"/>
    </location>
</feature>
<evidence type="ECO:0000256" key="8">
    <source>
        <dbReference type="SAM" id="Phobius"/>
    </source>
</evidence>
<keyword evidence="5 8" id="KW-1133">Transmembrane helix</keyword>
<feature type="transmembrane region" description="Helical" evidence="8">
    <location>
        <begin position="388"/>
        <end position="407"/>
    </location>
</feature>
<dbReference type="Proteomes" id="UP000051655">
    <property type="component" value="Unassembled WGS sequence"/>
</dbReference>
<evidence type="ECO:0000256" key="5">
    <source>
        <dbReference type="ARBA" id="ARBA00022989"/>
    </source>
</evidence>
<feature type="transmembrane region" description="Helical" evidence="8">
    <location>
        <begin position="21"/>
        <end position="44"/>
    </location>
</feature>
<evidence type="ECO:0000256" key="4">
    <source>
        <dbReference type="ARBA" id="ARBA00022692"/>
    </source>
</evidence>
<organism evidence="9 10">
    <name type="scientific">Weissella kandleri</name>
    <dbReference type="NCBI Taxonomy" id="1616"/>
    <lineage>
        <taxon>Bacteria</taxon>
        <taxon>Bacillati</taxon>
        <taxon>Bacillota</taxon>
        <taxon>Bacilli</taxon>
        <taxon>Lactobacillales</taxon>
        <taxon>Lactobacillaceae</taxon>
        <taxon>Weissella</taxon>
    </lineage>
</organism>
<dbReference type="GO" id="GO:0008324">
    <property type="term" value="F:monoatomic cation transmembrane transporter activity"/>
    <property type="evidence" value="ECO:0007669"/>
    <property type="project" value="InterPro"/>
</dbReference>
<accession>A0A0R2JHP5</accession>
<evidence type="ECO:0000256" key="6">
    <source>
        <dbReference type="ARBA" id="ARBA00023065"/>
    </source>
</evidence>
<keyword evidence="6" id="KW-0406">Ion transport</keyword>
<feature type="transmembrane region" description="Helical" evidence="8">
    <location>
        <begin position="167"/>
        <end position="186"/>
    </location>
</feature>
<dbReference type="AlphaFoldDB" id="A0A0R2JHP5"/>
<comment type="caution">
    <text evidence="9">The sequence shown here is derived from an EMBL/GenBank/DDBJ whole genome shotgun (WGS) entry which is preliminary data.</text>
</comment>
<name>A0A0R2JHP5_9LACO</name>